<keyword evidence="3" id="KW-1185">Reference proteome</keyword>
<organism evidence="2 3">
    <name type="scientific">Hymenoscyphus albidus</name>
    <dbReference type="NCBI Taxonomy" id="595503"/>
    <lineage>
        <taxon>Eukaryota</taxon>
        <taxon>Fungi</taxon>
        <taxon>Dikarya</taxon>
        <taxon>Ascomycota</taxon>
        <taxon>Pezizomycotina</taxon>
        <taxon>Leotiomycetes</taxon>
        <taxon>Helotiales</taxon>
        <taxon>Helotiaceae</taxon>
        <taxon>Hymenoscyphus</taxon>
    </lineage>
</organism>
<feature type="compositionally biased region" description="Low complexity" evidence="1">
    <location>
        <begin position="12"/>
        <end position="33"/>
    </location>
</feature>
<evidence type="ECO:0000313" key="2">
    <source>
        <dbReference type="EMBL" id="CAG8973566.1"/>
    </source>
</evidence>
<accession>A0A9N9LLA0</accession>
<comment type="caution">
    <text evidence="2">The sequence shown here is derived from an EMBL/GenBank/DDBJ whole genome shotgun (WGS) entry which is preliminary data.</text>
</comment>
<name>A0A9N9LLA0_9HELO</name>
<sequence length="244" mass="27019">MASTEFAIKGNEAATDVSTSSTETTASASSELALFDSSPSNEENDEAYADIPLDELLQIENTVNVAATTDGVDDTEDTHISHNSVHSLRQEPGGSSSISQTPTDLTEVKDTKTYAIVASTGQTENTSEDANEALDEEYDSEDSETTTEETEEKCRAEELDREYTEMVMAGFKYRAAMVTEGELKFFKIPSLAQYRAKRFSPLRICWVLPSSSDDTYDSDDETTSEEWDEMDMEEEVELGHFPEL</sequence>
<feature type="region of interest" description="Disordered" evidence="1">
    <location>
        <begin position="211"/>
        <end position="244"/>
    </location>
</feature>
<dbReference type="OrthoDB" id="10463961at2759"/>
<feature type="region of interest" description="Disordered" evidence="1">
    <location>
        <begin position="84"/>
        <end position="103"/>
    </location>
</feature>
<evidence type="ECO:0000256" key="1">
    <source>
        <dbReference type="SAM" id="MobiDB-lite"/>
    </source>
</evidence>
<protein>
    <submittedName>
        <fullName evidence="2">Uncharacterized protein</fullName>
    </submittedName>
</protein>
<reference evidence="2" key="1">
    <citation type="submission" date="2021-07" db="EMBL/GenBank/DDBJ databases">
        <authorList>
            <person name="Durling M."/>
        </authorList>
    </citation>
    <scope>NUCLEOTIDE SEQUENCE</scope>
</reference>
<dbReference type="AlphaFoldDB" id="A0A9N9LLA0"/>
<dbReference type="EMBL" id="CAJVRM010000074">
    <property type="protein sequence ID" value="CAG8973566.1"/>
    <property type="molecule type" value="Genomic_DNA"/>
</dbReference>
<gene>
    <name evidence="2" type="ORF">HYALB_00008266</name>
</gene>
<proteinExistence type="predicted"/>
<dbReference type="Proteomes" id="UP000701801">
    <property type="component" value="Unassembled WGS sequence"/>
</dbReference>
<feature type="region of interest" description="Disordered" evidence="1">
    <location>
        <begin position="1"/>
        <end position="47"/>
    </location>
</feature>
<feature type="region of interest" description="Disordered" evidence="1">
    <location>
        <begin position="120"/>
        <end position="153"/>
    </location>
</feature>
<feature type="compositionally biased region" description="Acidic residues" evidence="1">
    <location>
        <begin position="214"/>
        <end position="236"/>
    </location>
</feature>
<feature type="compositionally biased region" description="Acidic residues" evidence="1">
    <location>
        <begin position="126"/>
        <end position="151"/>
    </location>
</feature>
<evidence type="ECO:0000313" key="3">
    <source>
        <dbReference type="Proteomes" id="UP000701801"/>
    </source>
</evidence>